<dbReference type="SUPFAM" id="SSF52540">
    <property type="entry name" value="P-loop containing nucleoside triphosphate hydrolases"/>
    <property type="match status" value="1"/>
</dbReference>
<name>A0A381R739_9ZZZZ</name>
<dbReference type="SMART" id="SM00448">
    <property type="entry name" value="REC"/>
    <property type="match status" value="1"/>
</dbReference>
<dbReference type="PROSITE" id="PS00676">
    <property type="entry name" value="SIGMA54_INTERACT_2"/>
    <property type="match status" value="1"/>
</dbReference>
<dbReference type="FunFam" id="3.40.50.300:FF:000006">
    <property type="entry name" value="DNA-binding transcriptional regulator NtrC"/>
    <property type="match status" value="1"/>
</dbReference>
<feature type="domain" description="Response regulatory" evidence="5">
    <location>
        <begin position="3"/>
        <end position="119"/>
    </location>
</feature>
<dbReference type="InterPro" id="IPR001789">
    <property type="entry name" value="Sig_transdc_resp-reg_receiver"/>
</dbReference>
<evidence type="ECO:0000256" key="2">
    <source>
        <dbReference type="ARBA" id="ARBA00022741"/>
    </source>
</evidence>
<dbReference type="PROSITE" id="PS50045">
    <property type="entry name" value="SIGMA54_INTERACT_4"/>
    <property type="match status" value="1"/>
</dbReference>
<dbReference type="SUPFAM" id="SSF52172">
    <property type="entry name" value="CheY-like"/>
    <property type="match status" value="1"/>
</dbReference>
<dbReference type="InterPro" id="IPR025943">
    <property type="entry name" value="Sigma_54_int_dom_ATP-bd_2"/>
</dbReference>
<evidence type="ECO:0000256" key="3">
    <source>
        <dbReference type="ARBA" id="ARBA00022840"/>
    </source>
</evidence>
<sequence length="387" mass="43623">MSKILIIEDEKSIRRVLRKVLIEEDSSYNIIEAFDGDQAIEMVKKNKIDLILCDIKMPKKDGIEVLKFLIKDYQEVPVIMISGHGDLETAVESMRLGAFDYISKPPDLNRLLNSVRGALKNKLFRKKNKYVLKRTKDFKIIGESVEIRKINNLIDKVSKTNAKVIILGPNGSGKELVANQIHLNSSRCEGPFIEVNCAAIPSELIESELFGHIKGAFTSAIKDKTGKFEAAHGGTIFLDEIGDMSLSAQSKVLRALQEHKIQRVGSEKDLIVDVRVIAATNKNLKDEILKNNFREDLFHRLSVIEINVPSLNDRSSDIPLLVDHFLKLIALDNSEVPKEIKSDAVKKLQKFNWTGNVRELRNVIERLVILSENSIISKEDVINFSGK</sequence>
<dbReference type="Pfam" id="PF00158">
    <property type="entry name" value="Sigma54_activat"/>
    <property type="match status" value="1"/>
</dbReference>
<dbReference type="Gene3D" id="1.10.8.60">
    <property type="match status" value="1"/>
</dbReference>
<evidence type="ECO:0000313" key="6">
    <source>
        <dbReference type="EMBL" id="SUZ85687.1"/>
    </source>
</evidence>
<dbReference type="EMBL" id="UINC01001647">
    <property type="protein sequence ID" value="SUZ85687.1"/>
    <property type="molecule type" value="Genomic_DNA"/>
</dbReference>
<dbReference type="PANTHER" id="PTHR32071:SF17">
    <property type="entry name" value="TRANSCRIPTIONAL REGULATOR (NTRC FAMILY)"/>
    <property type="match status" value="1"/>
</dbReference>
<dbReference type="PANTHER" id="PTHR32071">
    <property type="entry name" value="TRANSCRIPTIONAL REGULATORY PROTEIN"/>
    <property type="match status" value="1"/>
</dbReference>
<dbReference type="Gene3D" id="3.40.50.2300">
    <property type="match status" value="1"/>
</dbReference>
<dbReference type="AlphaFoldDB" id="A0A381R739"/>
<dbReference type="InterPro" id="IPR011006">
    <property type="entry name" value="CheY-like_superfamily"/>
</dbReference>
<evidence type="ECO:0000259" key="5">
    <source>
        <dbReference type="PROSITE" id="PS50110"/>
    </source>
</evidence>
<gene>
    <name evidence="6" type="ORF">METZ01_LOCUS38541</name>
</gene>
<keyword evidence="2" id="KW-0547">Nucleotide-binding</keyword>
<dbReference type="SMART" id="SM00382">
    <property type="entry name" value="AAA"/>
    <property type="match status" value="1"/>
</dbReference>
<keyword evidence="3" id="KW-0067">ATP-binding</keyword>
<protein>
    <recommendedName>
        <fullName evidence="7">Response regulatory domain-containing protein</fullName>
    </recommendedName>
</protein>
<dbReference type="GO" id="GO:0000160">
    <property type="term" value="P:phosphorelay signal transduction system"/>
    <property type="evidence" value="ECO:0007669"/>
    <property type="project" value="InterPro"/>
</dbReference>
<dbReference type="GO" id="GO:0006355">
    <property type="term" value="P:regulation of DNA-templated transcription"/>
    <property type="evidence" value="ECO:0007669"/>
    <property type="project" value="InterPro"/>
</dbReference>
<dbReference type="Pfam" id="PF25601">
    <property type="entry name" value="AAA_lid_14"/>
    <property type="match status" value="1"/>
</dbReference>
<evidence type="ECO:0000259" key="4">
    <source>
        <dbReference type="PROSITE" id="PS50045"/>
    </source>
</evidence>
<dbReference type="InterPro" id="IPR027417">
    <property type="entry name" value="P-loop_NTPase"/>
</dbReference>
<organism evidence="6">
    <name type="scientific">marine metagenome</name>
    <dbReference type="NCBI Taxonomy" id="408172"/>
    <lineage>
        <taxon>unclassified sequences</taxon>
        <taxon>metagenomes</taxon>
        <taxon>ecological metagenomes</taxon>
    </lineage>
</organism>
<accession>A0A381R739</accession>
<dbReference type="GO" id="GO:0005524">
    <property type="term" value="F:ATP binding"/>
    <property type="evidence" value="ECO:0007669"/>
    <property type="project" value="UniProtKB-KW"/>
</dbReference>
<dbReference type="InterPro" id="IPR058031">
    <property type="entry name" value="AAA_lid_NorR"/>
</dbReference>
<dbReference type="InterPro" id="IPR002078">
    <property type="entry name" value="Sigma_54_int"/>
</dbReference>
<dbReference type="CDD" id="cd00009">
    <property type="entry name" value="AAA"/>
    <property type="match status" value="1"/>
</dbReference>
<dbReference type="InterPro" id="IPR003593">
    <property type="entry name" value="AAA+_ATPase"/>
</dbReference>
<dbReference type="Pfam" id="PF00072">
    <property type="entry name" value="Response_reg"/>
    <property type="match status" value="1"/>
</dbReference>
<evidence type="ECO:0008006" key="7">
    <source>
        <dbReference type="Google" id="ProtNLM"/>
    </source>
</evidence>
<proteinExistence type="predicted"/>
<dbReference type="Gene3D" id="3.40.50.300">
    <property type="entry name" value="P-loop containing nucleotide triphosphate hydrolases"/>
    <property type="match status" value="1"/>
</dbReference>
<dbReference type="PROSITE" id="PS50110">
    <property type="entry name" value="RESPONSE_REGULATORY"/>
    <property type="match status" value="1"/>
</dbReference>
<feature type="domain" description="Sigma-54 factor interaction" evidence="4">
    <location>
        <begin position="140"/>
        <end position="369"/>
    </location>
</feature>
<evidence type="ECO:0000256" key="1">
    <source>
        <dbReference type="ARBA" id="ARBA00022553"/>
    </source>
</evidence>
<keyword evidence="1" id="KW-0597">Phosphoprotein</keyword>
<reference evidence="6" key="1">
    <citation type="submission" date="2018-05" db="EMBL/GenBank/DDBJ databases">
        <authorList>
            <person name="Lanie J.A."/>
            <person name="Ng W.-L."/>
            <person name="Kazmierczak K.M."/>
            <person name="Andrzejewski T.M."/>
            <person name="Davidsen T.M."/>
            <person name="Wayne K.J."/>
            <person name="Tettelin H."/>
            <person name="Glass J.I."/>
            <person name="Rusch D."/>
            <person name="Podicherti R."/>
            <person name="Tsui H.-C.T."/>
            <person name="Winkler M.E."/>
        </authorList>
    </citation>
    <scope>NUCLEOTIDE SEQUENCE</scope>
</reference>